<feature type="compositionally biased region" description="Basic and acidic residues" evidence="1">
    <location>
        <begin position="62"/>
        <end position="71"/>
    </location>
</feature>
<proteinExistence type="predicted"/>
<evidence type="ECO:0000256" key="1">
    <source>
        <dbReference type="SAM" id="MobiDB-lite"/>
    </source>
</evidence>
<accession>A0ABN7T0D5</accession>
<feature type="compositionally biased region" description="Low complexity" evidence="1">
    <location>
        <begin position="49"/>
        <end position="61"/>
    </location>
</feature>
<sequence length="208" mass="22610">MSASPDDRSEASTKTAVSSVSLLPDDSSSISGESVKTEPTDDASSRPFLVLPLPESSSLSDDSVKTERIDDSPVPPVESPRPSVDSRVPPMDPNSFSTPCPSVSLSQGVKVIQIDNDLKVDFIDIKNHPTKKIRARLTTKTIQGSRNELSDPIVVNRLGIYQKCLKSVSCGICNKDNTLTMNIYCWQTGSYDICCSNCGLRIQDPKKM</sequence>
<organism evidence="2 3">
    <name type="scientific">Oikopleura dioica</name>
    <name type="common">Tunicate</name>
    <dbReference type="NCBI Taxonomy" id="34765"/>
    <lineage>
        <taxon>Eukaryota</taxon>
        <taxon>Metazoa</taxon>
        <taxon>Chordata</taxon>
        <taxon>Tunicata</taxon>
        <taxon>Appendicularia</taxon>
        <taxon>Copelata</taxon>
        <taxon>Oikopleuridae</taxon>
        <taxon>Oikopleura</taxon>
    </lineage>
</organism>
<feature type="region of interest" description="Disordered" evidence="1">
    <location>
        <begin position="1"/>
        <end position="101"/>
    </location>
</feature>
<feature type="compositionally biased region" description="Basic and acidic residues" evidence="1">
    <location>
        <begin position="1"/>
        <end position="11"/>
    </location>
</feature>
<evidence type="ECO:0000313" key="2">
    <source>
        <dbReference type="EMBL" id="CAG5105812.1"/>
    </source>
</evidence>
<gene>
    <name evidence="2" type="ORF">OKIOD_LOCUS11241</name>
</gene>
<protein>
    <submittedName>
        <fullName evidence="2">Oidioi.mRNA.OKI2018_I69.chr1.g2476.t1.cds</fullName>
    </submittedName>
</protein>
<dbReference type="Proteomes" id="UP001158576">
    <property type="component" value="Chromosome 1"/>
</dbReference>
<name>A0ABN7T0D5_OIKDI</name>
<dbReference type="EMBL" id="OU015566">
    <property type="protein sequence ID" value="CAG5105812.1"/>
    <property type="molecule type" value="Genomic_DNA"/>
</dbReference>
<reference evidence="2 3" key="1">
    <citation type="submission" date="2021-04" db="EMBL/GenBank/DDBJ databases">
        <authorList>
            <person name="Bliznina A."/>
        </authorList>
    </citation>
    <scope>NUCLEOTIDE SEQUENCE [LARGE SCALE GENOMIC DNA]</scope>
</reference>
<evidence type="ECO:0000313" key="3">
    <source>
        <dbReference type="Proteomes" id="UP001158576"/>
    </source>
</evidence>
<feature type="compositionally biased region" description="Low complexity" evidence="1">
    <location>
        <begin position="80"/>
        <end position="89"/>
    </location>
</feature>
<feature type="compositionally biased region" description="Low complexity" evidence="1">
    <location>
        <begin position="17"/>
        <end position="31"/>
    </location>
</feature>
<keyword evidence="3" id="KW-1185">Reference proteome</keyword>